<feature type="region of interest" description="Disordered" evidence="2">
    <location>
        <begin position="485"/>
        <end position="505"/>
    </location>
</feature>
<evidence type="ECO:0000313" key="6">
    <source>
        <dbReference type="Proteomes" id="UP001427805"/>
    </source>
</evidence>
<proteinExistence type="predicted"/>
<dbReference type="Pfam" id="PF07607">
    <property type="entry name" value="DUF1570"/>
    <property type="match status" value="1"/>
</dbReference>
<feature type="domain" description="DUF1570" evidence="4">
    <location>
        <begin position="126"/>
        <end position="233"/>
    </location>
</feature>
<dbReference type="InterPro" id="IPR011990">
    <property type="entry name" value="TPR-like_helical_dom_sf"/>
</dbReference>
<feature type="signal peptide" evidence="3">
    <location>
        <begin position="1"/>
        <end position="21"/>
    </location>
</feature>
<dbReference type="InterPro" id="IPR011464">
    <property type="entry name" value="DUF1570"/>
</dbReference>
<keyword evidence="6" id="KW-1185">Reference proteome</keyword>
<evidence type="ECO:0000256" key="1">
    <source>
        <dbReference type="PROSITE-ProRule" id="PRU00339"/>
    </source>
</evidence>
<reference evidence="5 6" key="1">
    <citation type="submission" date="2024-05" db="EMBL/GenBank/DDBJ databases">
        <title>Sphingomonas sp. HF-S3 16S ribosomal RNA gene Genome sequencing and assembly.</title>
        <authorList>
            <person name="Lee H."/>
        </authorList>
    </citation>
    <scope>NUCLEOTIDE SEQUENCE [LARGE SCALE GENOMIC DNA]</scope>
    <source>
        <strain evidence="5 6">HF-S3</strain>
    </source>
</reference>
<dbReference type="EMBL" id="JBDIZK010000007">
    <property type="protein sequence ID" value="MEN3748162.1"/>
    <property type="molecule type" value="Genomic_DNA"/>
</dbReference>
<dbReference type="PROSITE" id="PS50005">
    <property type="entry name" value="TPR"/>
    <property type="match status" value="1"/>
</dbReference>
<feature type="chain" id="PRO_5046160188" evidence="3">
    <location>
        <begin position="22"/>
        <end position="505"/>
    </location>
</feature>
<protein>
    <submittedName>
        <fullName evidence="5">DUF1570 domain-containing protein</fullName>
    </submittedName>
</protein>
<evidence type="ECO:0000313" key="5">
    <source>
        <dbReference type="EMBL" id="MEN3748162.1"/>
    </source>
</evidence>
<keyword evidence="1" id="KW-0802">TPR repeat</keyword>
<evidence type="ECO:0000256" key="3">
    <source>
        <dbReference type="SAM" id="SignalP"/>
    </source>
</evidence>
<gene>
    <name evidence="5" type="ORF">TPR58_13380</name>
</gene>
<name>A0ABV0BAC2_9SPHN</name>
<dbReference type="InterPro" id="IPR019734">
    <property type="entry name" value="TPR_rpt"/>
</dbReference>
<dbReference type="Gene3D" id="1.25.40.10">
    <property type="entry name" value="Tetratricopeptide repeat domain"/>
    <property type="match status" value="1"/>
</dbReference>
<accession>A0ABV0BAC2</accession>
<dbReference type="SUPFAM" id="SSF48452">
    <property type="entry name" value="TPR-like"/>
    <property type="match status" value="1"/>
</dbReference>
<organism evidence="5 6">
    <name type="scientific">Sphingomonas rustica</name>
    <dbReference type="NCBI Taxonomy" id="3103142"/>
    <lineage>
        <taxon>Bacteria</taxon>
        <taxon>Pseudomonadati</taxon>
        <taxon>Pseudomonadota</taxon>
        <taxon>Alphaproteobacteria</taxon>
        <taxon>Sphingomonadales</taxon>
        <taxon>Sphingomonadaceae</taxon>
        <taxon>Sphingomonas</taxon>
    </lineage>
</organism>
<feature type="compositionally biased region" description="Basic and acidic residues" evidence="2">
    <location>
        <begin position="485"/>
        <end position="495"/>
    </location>
</feature>
<dbReference type="RefSeq" id="WP_346247173.1">
    <property type="nucleotide sequence ID" value="NZ_JBDIZK010000007.1"/>
</dbReference>
<dbReference type="Proteomes" id="UP001427805">
    <property type="component" value="Unassembled WGS sequence"/>
</dbReference>
<sequence length="505" mass="54729">MMLRILLVLVMLLAGSSAARAEWHEVGSPHFVIYANDRPDRIRSFAEMLERYDQAFRIYRNLPNTPVAPAGRLTIYVVGSAGEVSRLAGSQSVAGFYTGRATGSLAFVPRLTSGGSETLAGQLVLFHEYAHHMMFSIFAQSAIPAWLVEGWAEYHATAKVNSDGSVTFGGVANHRAAGILDNATPAAMLLDSKRAIMPDQQMESFYGRSWLLTHYVTFDPARREQFIRYLRAINEGTSSDEAAKLFGDPRQLDRELDRYARGSLVARTVPADQIRIGTVTARPLSAGEAAVMQVRIQSDRGVNEQTAPGVYAAAKKAAAPFPDDPGAQIALAEAAYDADDYEAALAACERALKTDPKAMEALIYKAMAMMAVAARDKDTTPARWSAIRKVIGTANRLDPDHPEPLILYYRSFVDAQQRPSDLAKDGLVKAFQLAPFDEGLRLNVASMLIADSKPAVARTILLPLANHPHDTGDAKAARDMIAAIDKGEDGTKTPEAKAAGAKPVD</sequence>
<keyword evidence="3" id="KW-0732">Signal</keyword>
<comment type="caution">
    <text evidence="5">The sequence shown here is derived from an EMBL/GenBank/DDBJ whole genome shotgun (WGS) entry which is preliminary data.</text>
</comment>
<feature type="repeat" description="TPR" evidence="1">
    <location>
        <begin position="325"/>
        <end position="358"/>
    </location>
</feature>
<evidence type="ECO:0000259" key="4">
    <source>
        <dbReference type="Pfam" id="PF07607"/>
    </source>
</evidence>
<evidence type="ECO:0000256" key="2">
    <source>
        <dbReference type="SAM" id="MobiDB-lite"/>
    </source>
</evidence>